<dbReference type="RefSeq" id="WP_167990674.1">
    <property type="nucleotide sequence ID" value="NZ_JAATJL010000001.1"/>
</dbReference>
<dbReference type="AlphaFoldDB" id="A0A846RHN4"/>
<dbReference type="GO" id="GO:0044780">
    <property type="term" value="P:bacterial-type flagellum assembly"/>
    <property type="evidence" value="ECO:0007669"/>
    <property type="project" value="InterPro"/>
</dbReference>
<evidence type="ECO:0000256" key="5">
    <source>
        <dbReference type="ARBA" id="ARBA00023186"/>
    </source>
</evidence>
<comment type="subcellular location">
    <subcellularLocation>
        <location evidence="1 6">Cytoplasm</location>
        <location evidence="1 6">Cytosol</location>
    </subcellularLocation>
</comment>
<gene>
    <name evidence="7" type="ORF">BJ994_000286</name>
</gene>
<evidence type="ECO:0000256" key="4">
    <source>
        <dbReference type="ARBA" id="ARBA00022795"/>
    </source>
</evidence>
<keyword evidence="3 6" id="KW-0963">Cytoplasm</keyword>
<organism evidence="7 8">
    <name type="scientific">Arthrobacter pigmenti</name>
    <dbReference type="NCBI Taxonomy" id="271432"/>
    <lineage>
        <taxon>Bacteria</taxon>
        <taxon>Bacillati</taxon>
        <taxon>Actinomycetota</taxon>
        <taxon>Actinomycetes</taxon>
        <taxon>Micrococcales</taxon>
        <taxon>Micrococcaceae</taxon>
        <taxon>Arthrobacter</taxon>
    </lineage>
</organism>
<proteinExistence type="inferred from homology"/>
<evidence type="ECO:0000313" key="8">
    <source>
        <dbReference type="Proteomes" id="UP000547458"/>
    </source>
</evidence>
<dbReference type="GO" id="GO:0005829">
    <property type="term" value="C:cytosol"/>
    <property type="evidence" value="ECO:0007669"/>
    <property type="project" value="UniProtKB-SubCell"/>
</dbReference>
<dbReference type="InterPro" id="IPR036584">
    <property type="entry name" value="FliS_sf"/>
</dbReference>
<dbReference type="PANTHER" id="PTHR34773">
    <property type="entry name" value="FLAGELLAR SECRETION CHAPERONE FLIS"/>
    <property type="match status" value="1"/>
</dbReference>
<dbReference type="Proteomes" id="UP000547458">
    <property type="component" value="Unassembled WGS sequence"/>
</dbReference>
<keyword evidence="8" id="KW-1185">Reference proteome</keyword>
<keyword evidence="7" id="KW-0282">Flagellum</keyword>
<keyword evidence="7" id="KW-0969">Cilium</keyword>
<evidence type="ECO:0000256" key="1">
    <source>
        <dbReference type="ARBA" id="ARBA00004514"/>
    </source>
</evidence>
<dbReference type="Gene3D" id="1.20.120.340">
    <property type="entry name" value="Flagellar protein FliS"/>
    <property type="match status" value="1"/>
</dbReference>
<dbReference type="EMBL" id="JAATJL010000001">
    <property type="protein sequence ID" value="NJC21210.1"/>
    <property type="molecule type" value="Genomic_DNA"/>
</dbReference>
<dbReference type="GO" id="GO:0071973">
    <property type="term" value="P:bacterial-type flagellum-dependent cell motility"/>
    <property type="evidence" value="ECO:0007669"/>
    <property type="project" value="TreeGrafter"/>
</dbReference>
<keyword evidence="4 6" id="KW-1005">Bacterial flagellum biogenesis</keyword>
<dbReference type="CDD" id="cd16098">
    <property type="entry name" value="FliS"/>
    <property type="match status" value="1"/>
</dbReference>
<reference evidence="7 8" key="1">
    <citation type="submission" date="2020-03" db="EMBL/GenBank/DDBJ databases">
        <title>Sequencing the genomes of 1000 actinobacteria strains.</title>
        <authorList>
            <person name="Klenk H.-P."/>
        </authorList>
    </citation>
    <scope>NUCLEOTIDE SEQUENCE [LARGE SCALE GENOMIC DNA]</scope>
    <source>
        <strain evidence="7 8">DSM 16403</strain>
    </source>
</reference>
<sequence length="146" mass="15683">MTLTYGSSALRSSAANEYARNSVLSASPVRLLTMLYDRLMLDLARAAAAQEKGEWAEASEQLLHAQAILGELTASLKTDEWDGAEGLKSLYAYVMTALIQANIGRSIDRTRECVELLEPIRTAWHEAAESLPAQPATTGTGTLGVG</sequence>
<evidence type="ECO:0000256" key="2">
    <source>
        <dbReference type="ARBA" id="ARBA00008787"/>
    </source>
</evidence>
<dbReference type="PIRSF" id="PIRSF039090">
    <property type="entry name" value="Flis"/>
    <property type="match status" value="1"/>
</dbReference>
<name>A0A846RHN4_9MICC</name>
<comment type="similarity">
    <text evidence="2 6">Belongs to the FliS family.</text>
</comment>
<dbReference type="NCBIfam" id="TIGR00208">
    <property type="entry name" value="fliS"/>
    <property type="match status" value="1"/>
</dbReference>
<evidence type="ECO:0000256" key="3">
    <source>
        <dbReference type="ARBA" id="ARBA00022490"/>
    </source>
</evidence>
<evidence type="ECO:0000256" key="6">
    <source>
        <dbReference type="PIRNR" id="PIRNR039090"/>
    </source>
</evidence>
<comment type="caution">
    <text evidence="7">The sequence shown here is derived from an EMBL/GenBank/DDBJ whole genome shotgun (WGS) entry which is preliminary data.</text>
</comment>
<dbReference type="Pfam" id="PF02561">
    <property type="entry name" value="FliS"/>
    <property type="match status" value="1"/>
</dbReference>
<protein>
    <recommendedName>
        <fullName evidence="6">Flagellar secretion chaperone FliS</fullName>
    </recommendedName>
</protein>
<accession>A0A846RHN4</accession>
<dbReference type="PANTHER" id="PTHR34773:SF1">
    <property type="entry name" value="FLAGELLAR SECRETION CHAPERONE FLIS"/>
    <property type="match status" value="1"/>
</dbReference>
<keyword evidence="7" id="KW-0966">Cell projection</keyword>
<keyword evidence="5" id="KW-0143">Chaperone</keyword>
<dbReference type="SUPFAM" id="SSF101116">
    <property type="entry name" value="Flagellar export chaperone FliS"/>
    <property type="match status" value="1"/>
</dbReference>
<evidence type="ECO:0000313" key="7">
    <source>
        <dbReference type="EMBL" id="NJC21210.1"/>
    </source>
</evidence>
<dbReference type="InterPro" id="IPR003713">
    <property type="entry name" value="FliS"/>
</dbReference>